<sequence length="622" mass="68227">MEAIAAIFVPLMIQKLSESVCQSWQQEDMKHAFASRSTSNPQFYDGRPAGPGQVREITTSGQCEAITVARDFAIKAILSHTDRLLADVRKSNVLFKKRHNPLPPAHINSLPNEILGLIFVFAANHPKAISQTPVRISHVSTLWRQISLSTPRLWQRVDGFMNENLVRAYVSRSGTAPLSMELGDPTAIDLVATRHGTLSTLTALHPPPKERLATLLRASIHHAPRWHSLVLHCPDTGPEILDQCRDLQSPQLHTLRAHFKSPGLYNSFIFSTGVFGNHTPSLRDLHLDGVSVPLTCAIYAGLTSLVLANTFHPDAQPRDLLQVIAACPLLETLGIHSMWLGMLTNEPDSSADIKQASTPLSALCLQSLTMTDLCNEWIQYVLSSIRCAHFLRLRVCVGGTDLGDILPPVESLGECLPNISTTHSLELEFPPCDSDVHICCSTTGGGTFHFTTGYEDTDLLVSRVISSMDRLGHLPNLESLSIKGGEGYGPDVENVPAALFSGVLERFSLITSLSLTSCPAHFIEMFTITKTSHLLPRLESITLEGGKFGGKALAALAKSRTHLGPPASPSHRWGTYLREVRIRGFEKISPKTRAALEELPLSVDIELDEYGDCLTWIRKDLA</sequence>
<dbReference type="OrthoDB" id="2884925at2759"/>
<accession>A0A067MF83</accession>
<organism evidence="1 2">
    <name type="scientific">Botryobasidium botryosum (strain FD-172 SS1)</name>
    <dbReference type="NCBI Taxonomy" id="930990"/>
    <lineage>
        <taxon>Eukaryota</taxon>
        <taxon>Fungi</taxon>
        <taxon>Dikarya</taxon>
        <taxon>Basidiomycota</taxon>
        <taxon>Agaricomycotina</taxon>
        <taxon>Agaricomycetes</taxon>
        <taxon>Cantharellales</taxon>
        <taxon>Botryobasidiaceae</taxon>
        <taxon>Botryobasidium</taxon>
    </lineage>
</organism>
<dbReference type="PANTHER" id="PTHR38926">
    <property type="entry name" value="F-BOX DOMAIN CONTAINING PROTEIN, EXPRESSED"/>
    <property type="match status" value="1"/>
</dbReference>
<dbReference type="Proteomes" id="UP000027195">
    <property type="component" value="Unassembled WGS sequence"/>
</dbReference>
<gene>
    <name evidence="1" type="ORF">BOTBODRAFT_55295</name>
</gene>
<dbReference type="Gene3D" id="1.20.1280.50">
    <property type="match status" value="1"/>
</dbReference>
<dbReference type="STRING" id="930990.A0A067MF83"/>
<dbReference type="HOGENOM" id="CLU_024199_1_2_1"/>
<dbReference type="InterPro" id="IPR032675">
    <property type="entry name" value="LRR_dom_sf"/>
</dbReference>
<evidence type="ECO:0000313" key="1">
    <source>
        <dbReference type="EMBL" id="KDQ14433.1"/>
    </source>
</evidence>
<dbReference type="AlphaFoldDB" id="A0A067MF83"/>
<name>A0A067MF83_BOTB1</name>
<dbReference type="EMBL" id="KL198037">
    <property type="protein sequence ID" value="KDQ14433.1"/>
    <property type="molecule type" value="Genomic_DNA"/>
</dbReference>
<evidence type="ECO:0000313" key="2">
    <source>
        <dbReference type="Proteomes" id="UP000027195"/>
    </source>
</evidence>
<dbReference type="SUPFAM" id="SSF52047">
    <property type="entry name" value="RNI-like"/>
    <property type="match status" value="1"/>
</dbReference>
<dbReference type="Gene3D" id="3.80.10.10">
    <property type="entry name" value="Ribonuclease Inhibitor"/>
    <property type="match status" value="1"/>
</dbReference>
<keyword evidence="2" id="KW-1185">Reference proteome</keyword>
<dbReference type="PANTHER" id="PTHR38926:SF5">
    <property type="entry name" value="F-BOX AND LEUCINE-RICH REPEAT PROTEIN 6"/>
    <property type="match status" value="1"/>
</dbReference>
<dbReference type="InParanoid" id="A0A067MF83"/>
<protein>
    <submittedName>
        <fullName evidence="1">Uncharacterized protein</fullName>
    </submittedName>
</protein>
<reference evidence="2" key="1">
    <citation type="journal article" date="2014" name="Proc. Natl. Acad. Sci. U.S.A.">
        <title>Extensive sampling of basidiomycete genomes demonstrates inadequacy of the white-rot/brown-rot paradigm for wood decay fungi.</title>
        <authorList>
            <person name="Riley R."/>
            <person name="Salamov A.A."/>
            <person name="Brown D.W."/>
            <person name="Nagy L.G."/>
            <person name="Floudas D."/>
            <person name="Held B.W."/>
            <person name="Levasseur A."/>
            <person name="Lombard V."/>
            <person name="Morin E."/>
            <person name="Otillar R."/>
            <person name="Lindquist E.A."/>
            <person name="Sun H."/>
            <person name="LaButti K.M."/>
            <person name="Schmutz J."/>
            <person name="Jabbour D."/>
            <person name="Luo H."/>
            <person name="Baker S.E."/>
            <person name="Pisabarro A.G."/>
            <person name="Walton J.D."/>
            <person name="Blanchette R.A."/>
            <person name="Henrissat B."/>
            <person name="Martin F."/>
            <person name="Cullen D."/>
            <person name="Hibbett D.S."/>
            <person name="Grigoriev I.V."/>
        </authorList>
    </citation>
    <scope>NUCLEOTIDE SEQUENCE [LARGE SCALE GENOMIC DNA]</scope>
    <source>
        <strain evidence="2">FD-172 SS1</strain>
    </source>
</reference>
<proteinExistence type="predicted"/>